<dbReference type="GO" id="GO:0005634">
    <property type="term" value="C:nucleus"/>
    <property type="evidence" value="ECO:0007669"/>
    <property type="project" value="TreeGrafter"/>
</dbReference>
<protein>
    <recommendedName>
        <fullName evidence="5">HTH psq-type domain-containing protein</fullName>
    </recommendedName>
</protein>
<dbReference type="STRING" id="7897.ENSLACP00000009060"/>
<dbReference type="PANTHER" id="PTHR19303:SF16">
    <property type="entry name" value="JERKY PROTEIN HOMOLOG-LIKE"/>
    <property type="match status" value="1"/>
</dbReference>
<dbReference type="EMBL" id="AFYH01135145">
    <property type="status" value="NOT_ANNOTATED_CDS"/>
    <property type="molecule type" value="Genomic_DNA"/>
</dbReference>
<dbReference type="GO" id="GO:0003677">
    <property type="term" value="F:DNA binding"/>
    <property type="evidence" value="ECO:0007669"/>
    <property type="project" value="InterPro"/>
</dbReference>
<name>H3AHD9_LATCH</name>
<dbReference type="Pfam" id="PF04218">
    <property type="entry name" value="CENP-B_N"/>
    <property type="match status" value="1"/>
</dbReference>
<keyword evidence="4" id="KW-1185">Reference proteome</keyword>
<dbReference type="GeneTree" id="ENSGT00940000163452"/>
<dbReference type="SUPFAM" id="SSF46689">
    <property type="entry name" value="Homeodomain-like"/>
    <property type="match status" value="1"/>
</dbReference>
<dbReference type="AlphaFoldDB" id="H3AHD9"/>
<dbReference type="Pfam" id="PF03184">
    <property type="entry name" value="DDE_1"/>
    <property type="match status" value="1"/>
</dbReference>
<evidence type="ECO:0008006" key="5">
    <source>
        <dbReference type="Google" id="ProtNLM"/>
    </source>
</evidence>
<proteinExistence type="predicted"/>
<evidence type="ECO:0000259" key="2">
    <source>
        <dbReference type="Pfam" id="PF04218"/>
    </source>
</evidence>
<reference evidence="4" key="1">
    <citation type="submission" date="2011-08" db="EMBL/GenBank/DDBJ databases">
        <title>The draft genome of Latimeria chalumnae.</title>
        <authorList>
            <person name="Di Palma F."/>
            <person name="Alfoldi J."/>
            <person name="Johnson J."/>
            <person name="Berlin A."/>
            <person name="Gnerre S."/>
            <person name="Jaffe D."/>
            <person name="MacCallum I."/>
            <person name="Young S."/>
            <person name="Walker B.J."/>
            <person name="Lander E."/>
            <person name="Lindblad-Toh K."/>
        </authorList>
    </citation>
    <scope>NUCLEOTIDE SEQUENCE [LARGE SCALE GENOMIC DNA]</scope>
    <source>
        <strain evidence="4">Wild caught</strain>
    </source>
</reference>
<reference evidence="3" key="2">
    <citation type="submission" date="2025-08" db="UniProtKB">
        <authorList>
            <consortium name="Ensembl"/>
        </authorList>
    </citation>
    <scope>IDENTIFICATION</scope>
</reference>
<accession>H3AHD9</accession>
<dbReference type="Ensembl" id="ENSLACT00000009129.1">
    <property type="protein sequence ID" value="ENSLACP00000009060.1"/>
    <property type="gene ID" value="ENSLACG00000007999.1"/>
</dbReference>
<dbReference type="Bgee" id="ENSLACG00000007999">
    <property type="expression patterns" value="Expressed in muscle tissue and 3 other cell types or tissues"/>
</dbReference>
<dbReference type="InterPro" id="IPR004875">
    <property type="entry name" value="DDE_SF_endonuclease_dom"/>
</dbReference>
<dbReference type="InterPro" id="IPR009057">
    <property type="entry name" value="Homeodomain-like_sf"/>
</dbReference>
<feature type="domain" description="DDE-1" evidence="1">
    <location>
        <begin position="166"/>
        <end position="343"/>
    </location>
</feature>
<dbReference type="Proteomes" id="UP000008672">
    <property type="component" value="Unassembled WGS sequence"/>
</dbReference>
<dbReference type="InterPro" id="IPR050863">
    <property type="entry name" value="CenT-Element_Derived"/>
</dbReference>
<evidence type="ECO:0000313" key="4">
    <source>
        <dbReference type="Proteomes" id="UP000008672"/>
    </source>
</evidence>
<sequence>LKGKIKWTVLTIADKLKITERLEKGEQAVELAKEYGVGKPTITDIKKKGKMTVWPVKMRCEIKLCTRGSHKNRKRVHHFQASNGWLYRFILKKKNGIRQFHLAGENLSADTSEIKPFFEKKKKKKKKNILQLQRDERLILNQMYNASETGLYYKMYPQSTWAQQKDCITILGCANASGDPKLKLLLIGKKKNKYTNTNMHKLPAKYTAQKNAWMDYNILTDSFVFFNAFVPEVSLVQKINLAAKAALLIDNTPSHSEEETPASQDGNMKCTILPPNTAPRLQPCDQGILETLNRIGKDLSISSEKNSHLSVADVIKSVTVKDALYMATEAWDHVSSVTISKSWTKSAIATPAESETPEEPLSDMEAMRNLAANFSVNEEELDTWMNCDNGESGHEEYMAVEIVQ</sequence>
<dbReference type="PANTHER" id="PTHR19303">
    <property type="entry name" value="TRANSPOSON"/>
    <property type="match status" value="1"/>
</dbReference>
<reference evidence="3" key="3">
    <citation type="submission" date="2025-09" db="UniProtKB">
        <authorList>
            <consortium name="Ensembl"/>
        </authorList>
    </citation>
    <scope>IDENTIFICATION</scope>
</reference>
<dbReference type="Gene3D" id="1.10.10.60">
    <property type="entry name" value="Homeodomain-like"/>
    <property type="match status" value="1"/>
</dbReference>
<dbReference type="eggNOG" id="KOG3105">
    <property type="taxonomic scope" value="Eukaryota"/>
</dbReference>
<dbReference type="InterPro" id="IPR007889">
    <property type="entry name" value="HTH_Psq"/>
</dbReference>
<dbReference type="InParanoid" id="H3AHD9"/>
<organism evidence="3 4">
    <name type="scientific">Latimeria chalumnae</name>
    <name type="common">Coelacanth</name>
    <dbReference type="NCBI Taxonomy" id="7897"/>
    <lineage>
        <taxon>Eukaryota</taxon>
        <taxon>Metazoa</taxon>
        <taxon>Chordata</taxon>
        <taxon>Craniata</taxon>
        <taxon>Vertebrata</taxon>
        <taxon>Euteleostomi</taxon>
        <taxon>Coelacanthiformes</taxon>
        <taxon>Coelacanthidae</taxon>
        <taxon>Latimeria</taxon>
    </lineage>
</organism>
<feature type="domain" description="HTH psq-type" evidence="2">
    <location>
        <begin position="7"/>
        <end position="48"/>
    </location>
</feature>
<dbReference type="HOGENOM" id="CLU_018294_1_2_1"/>
<evidence type="ECO:0000313" key="3">
    <source>
        <dbReference type="Ensembl" id="ENSLACP00000009060.1"/>
    </source>
</evidence>
<evidence type="ECO:0000259" key="1">
    <source>
        <dbReference type="Pfam" id="PF03184"/>
    </source>
</evidence>